<feature type="domain" description="Methyltransferase small" evidence="4">
    <location>
        <begin position="162"/>
        <end position="329"/>
    </location>
</feature>
<dbReference type="STRING" id="472175.EL18_02362"/>
<dbReference type="InterPro" id="IPR029063">
    <property type="entry name" value="SAM-dependent_MTases_sf"/>
</dbReference>
<dbReference type="CDD" id="cd02440">
    <property type="entry name" value="AdoMet_MTases"/>
    <property type="match status" value="1"/>
</dbReference>
<gene>
    <name evidence="5" type="ORF">EL18_02362</name>
</gene>
<evidence type="ECO:0000256" key="1">
    <source>
        <dbReference type="ARBA" id="ARBA00022603"/>
    </source>
</evidence>
<accession>A0A084UEC8</accession>
<evidence type="ECO:0000313" key="6">
    <source>
        <dbReference type="Proteomes" id="UP000053675"/>
    </source>
</evidence>
<dbReference type="PATRIC" id="fig|472175.3.peg.2352"/>
<keyword evidence="1 5" id="KW-0489">Methyltransferase</keyword>
<keyword evidence="3" id="KW-0949">S-adenosyl-L-methionine</keyword>
<dbReference type="SUPFAM" id="SSF53335">
    <property type="entry name" value="S-adenosyl-L-methionine-dependent methyltransferases"/>
    <property type="match status" value="1"/>
</dbReference>
<keyword evidence="2 5" id="KW-0808">Transferase</keyword>
<dbReference type="InterPro" id="IPR007848">
    <property type="entry name" value="Small_mtfrase_dom"/>
</dbReference>
<dbReference type="EMBL" id="JMQM01000001">
    <property type="protein sequence ID" value="KFB11314.1"/>
    <property type="molecule type" value="Genomic_DNA"/>
</dbReference>
<name>A0A084UEC8_9HYPH</name>
<dbReference type="Gene3D" id="3.40.50.150">
    <property type="entry name" value="Vaccinia Virus protein VP39"/>
    <property type="match status" value="2"/>
</dbReference>
<dbReference type="PANTHER" id="PTHR47816:SF4">
    <property type="entry name" value="RIBOSOMAL RNA SMALL SUBUNIT METHYLTRANSFERASE C"/>
    <property type="match status" value="1"/>
</dbReference>
<dbReference type="Pfam" id="PF05175">
    <property type="entry name" value="MTS"/>
    <property type="match status" value="1"/>
</dbReference>
<comment type="caution">
    <text evidence="5">The sequence shown here is derived from an EMBL/GenBank/DDBJ whole genome shotgun (WGS) entry which is preliminary data.</text>
</comment>
<dbReference type="GO" id="GO:0008757">
    <property type="term" value="F:S-adenosylmethionine-dependent methyltransferase activity"/>
    <property type="evidence" value="ECO:0007669"/>
    <property type="project" value="InterPro"/>
</dbReference>
<evidence type="ECO:0000313" key="5">
    <source>
        <dbReference type="EMBL" id="KFB11314.1"/>
    </source>
</evidence>
<evidence type="ECO:0000256" key="3">
    <source>
        <dbReference type="ARBA" id="ARBA00022691"/>
    </source>
</evidence>
<dbReference type="RefSeq" id="WP_036483140.1">
    <property type="nucleotide sequence ID" value="NZ_JMQM01000001.1"/>
</dbReference>
<dbReference type="PANTHER" id="PTHR47816">
    <property type="entry name" value="RIBOSOMAL RNA SMALL SUBUNIT METHYLTRANSFERASE C"/>
    <property type="match status" value="1"/>
</dbReference>
<sequence length="333" mass="37021">MSDTPLPTLHFPFERDLLDAPEGRVLVLGARQDFRLPEGFSEALVVQGFRPDFIALERGGFDVRPLPEGEDYPSALILLGRHRAENEQMLAQALLRVKADGLIVAAGTKKDGAASMRKRVEGLLPIDDHASKFHGVVFWLRRPVEISSELLDQFTPAEEAADFFTAAGGFSDDGVDQASALLADHLPEDIKGPTADFAAGWGYLSTRLAARHPEIAIDLYEAHHASLEAARQNMERHAPQTQARFFWHDLVQEPVEERYNFIMMNPPFHSGSKAVPDLGINMIEAAAKALKSGGRLYLVANRPLPYEDALQRLFRQSGETTRDNSFKVLWGRK</sequence>
<dbReference type="GO" id="GO:0032259">
    <property type="term" value="P:methylation"/>
    <property type="evidence" value="ECO:0007669"/>
    <property type="project" value="UniProtKB-KW"/>
</dbReference>
<evidence type="ECO:0000259" key="4">
    <source>
        <dbReference type="Pfam" id="PF05175"/>
    </source>
</evidence>
<dbReference type="OrthoDB" id="9816072at2"/>
<dbReference type="Proteomes" id="UP000053675">
    <property type="component" value="Unassembled WGS sequence"/>
</dbReference>
<dbReference type="eggNOG" id="COG2813">
    <property type="taxonomic scope" value="Bacteria"/>
</dbReference>
<evidence type="ECO:0000256" key="2">
    <source>
        <dbReference type="ARBA" id="ARBA00022679"/>
    </source>
</evidence>
<proteinExistence type="predicted"/>
<dbReference type="InterPro" id="IPR046977">
    <property type="entry name" value="RsmC/RlmG"/>
</dbReference>
<organism evidence="5 6">
    <name type="scientific">Nitratireductor basaltis</name>
    <dbReference type="NCBI Taxonomy" id="472175"/>
    <lineage>
        <taxon>Bacteria</taxon>
        <taxon>Pseudomonadati</taxon>
        <taxon>Pseudomonadota</taxon>
        <taxon>Alphaproteobacteria</taxon>
        <taxon>Hyphomicrobiales</taxon>
        <taxon>Phyllobacteriaceae</taxon>
        <taxon>Nitratireductor</taxon>
    </lineage>
</organism>
<protein>
    <submittedName>
        <fullName evidence="5">Methyltransferase small</fullName>
    </submittedName>
</protein>
<dbReference type="AlphaFoldDB" id="A0A084UEC8"/>
<keyword evidence="6" id="KW-1185">Reference proteome</keyword>
<reference evidence="5 6" key="1">
    <citation type="submission" date="2014-05" db="EMBL/GenBank/DDBJ databases">
        <title>Draft Genome Sequence of Nitratireductor basaltis Strain UMTGB225, A Marine Bacterium Isolated from Green Barrel Tunicate.</title>
        <authorList>
            <person name="Gan H.Y."/>
        </authorList>
    </citation>
    <scope>NUCLEOTIDE SEQUENCE [LARGE SCALE GENOMIC DNA]</scope>
    <source>
        <strain evidence="5 6">UMTGB225</strain>
    </source>
</reference>